<evidence type="ECO:0000313" key="2">
    <source>
        <dbReference type="Proteomes" id="UP001243375"/>
    </source>
</evidence>
<organism evidence="1 2">
    <name type="scientific">Naganishia vaughanmartiniae</name>
    <dbReference type="NCBI Taxonomy" id="1424756"/>
    <lineage>
        <taxon>Eukaryota</taxon>
        <taxon>Fungi</taxon>
        <taxon>Dikarya</taxon>
        <taxon>Basidiomycota</taxon>
        <taxon>Agaricomycotina</taxon>
        <taxon>Tremellomycetes</taxon>
        <taxon>Filobasidiales</taxon>
        <taxon>Filobasidiaceae</taxon>
        <taxon>Naganishia</taxon>
    </lineage>
</organism>
<name>A0ACC2X4D7_9TREE</name>
<accession>A0ACC2X4D7</accession>
<sequence length="410" mass="41998">MRYTTTLVSTLTLLASLVSPIAAQSAAQQPVSVDCTDSSTFQGFVNALLTVLHYSNNLAFEEVIAEWSETEAGYEVLEGVWTAVSQREDWTLLVPTDAALTSAGLTAPYTNNQDLYSILTYHILPLALPSYNTFNASAHYIAETIAPITATSDVGADLVLQMGKTDGQISVVALKGESTITGEIGKGDQAGALGGLTLMSVDAVLPVPASLPEVLITLAKATTEASSSGLALYTTALNNSKVLNTLTNLNISNAKGLTVFAPADVAFSGNQASTSAAAWLKVLAGHYTSSQTLYSSGFTASAKLFMSSANAVTFVTNSSGTYVVSSDASKGSAKIIRSDILLQGGGVLHVVDRLLASTVLESTNSTAGGSTSNAATGGTLASSAMLSYASGNSLLAVVACIGMAAIGFSI</sequence>
<proteinExistence type="predicted"/>
<protein>
    <submittedName>
        <fullName evidence="1">Uncharacterized protein</fullName>
    </submittedName>
</protein>
<dbReference type="Proteomes" id="UP001243375">
    <property type="component" value="Unassembled WGS sequence"/>
</dbReference>
<comment type="caution">
    <text evidence="1">The sequence shown here is derived from an EMBL/GenBank/DDBJ whole genome shotgun (WGS) entry which is preliminary data.</text>
</comment>
<reference evidence="1" key="1">
    <citation type="submission" date="2023-04" db="EMBL/GenBank/DDBJ databases">
        <title>Draft Genome sequencing of Naganishia species isolated from polar environments using Oxford Nanopore Technology.</title>
        <authorList>
            <person name="Leo P."/>
            <person name="Venkateswaran K."/>
        </authorList>
    </citation>
    <scope>NUCLEOTIDE SEQUENCE</scope>
    <source>
        <strain evidence="1">MNA-CCFEE 5425</strain>
    </source>
</reference>
<keyword evidence="2" id="KW-1185">Reference proteome</keyword>
<gene>
    <name evidence="1" type="ORF">QFC22_003798</name>
</gene>
<dbReference type="EMBL" id="JASBWU010000010">
    <property type="protein sequence ID" value="KAJ9118578.1"/>
    <property type="molecule type" value="Genomic_DNA"/>
</dbReference>
<evidence type="ECO:0000313" key="1">
    <source>
        <dbReference type="EMBL" id="KAJ9118578.1"/>
    </source>
</evidence>